<dbReference type="Pfam" id="PF22953">
    <property type="entry name" value="SpnB_Rossmann"/>
    <property type="match status" value="1"/>
</dbReference>
<dbReference type="GO" id="GO:0004312">
    <property type="term" value="F:fatty acid synthase activity"/>
    <property type="evidence" value="ECO:0007669"/>
    <property type="project" value="TreeGrafter"/>
</dbReference>
<protein>
    <recommendedName>
        <fullName evidence="5">Carrier domain-containing protein</fullName>
    </recommendedName>
</protein>
<dbReference type="SUPFAM" id="SSF47336">
    <property type="entry name" value="ACP-like"/>
    <property type="match status" value="1"/>
</dbReference>
<evidence type="ECO:0000256" key="2">
    <source>
        <dbReference type="ARBA" id="ARBA00022553"/>
    </source>
</evidence>
<dbReference type="Gene3D" id="1.10.1200.10">
    <property type="entry name" value="ACP-like"/>
    <property type="match status" value="1"/>
</dbReference>
<dbReference type="PROSITE" id="PS50075">
    <property type="entry name" value="CARRIER"/>
    <property type="match status" value="1"/>
</dbReference>
<dbReference type="Pfam" id="PF00550">
    <property type="entry name" value="PP-binding"/>
    <property type="match status" value="1"/>
</dbReference>
<dbReference type="SMART" id="SM00823">
    <property type="entry name" value="PKS_PP"/>
    <property type="match status" value="1"/>
</dbReference>
<dbReference type="InterPro" id="IPR009081">
    <property type="entry name" value="PP-bd_ACP"/>
</dbReference>
<dbReference type="EMBL" id="AZSP01000390">
    <property type="protein sequence ID" value="PVE04372.1"/>
    <property type="molecule type" value="Genomic_DNA"/>
</dbReference>
<keyword evidence="3" id="KW-0808">Transferase</keyword>
<dbReference type="InterPro" id="IPR006162">
    <property type="entry name" value="Ppantetheine_attach_site"/>
</dbReference>
<organism evidence="6 7">
    <name type="scientific">Streptomyces scopuliridis RB72</name>
    <dbReference type="NCBI Taxonomy" id="1440053"/>
    <lineage>
        <taxon>Bacteria</taxon>
        <taxon>Bacillati</taxon>
        <taxon>Actinomycetota</taxon>
        <taxon>Actinomycetes</taxon>
        <taxon>Kitasatosporales</taxon>
        <taxon>Streptomycetaceae</taxon>
        <taxon>Streptomyces</taxon>
    </lineage>
</organism>
<sequence>MAAAHQAARHALELVQRWLGTEPAPAERLLLVTRGAMAVRPDDGVADLAGATVWGLLRSTQSEHPGRFILLDIEQTGETGQADRVGGISHISDVGHVVQEVGPAREEAESQGAVTAEVIQAVLATGEPQLALRDGALLSPRLVRATEEAPAATPRLDPDATVLVTGGTGALGRQVARHLVTEHGVRHLLLTSRRGLDASGAGAFRDELVALGAAVTVATCDAADREALAEVLAGVPDEHPLGAVIHVAGVTDDGVVESLTPDRLATVLRPKVDAAWNLHLATREHELAAFVLYSSYAATIGNAGQANYSAGNAYLDALAAHRRAQGLSAVSLAWGLWADEAERPAGTEPEAVSGVTATLGAADRARLVRSGIGALSPAEGLELFDTALASDRPLLVPVRLDPAALRARAEAGELHHLYRSLVKQPLRRAAVRAEVDGAEALRKKLAAVGEEPERTRLLLELVRAEAAAILGHSSPNAVESGRGLLDMGFDSLTAVELRNRLGAATGLRLPTTLVFDHPTPSAIAELLRSELPGAGGAPSRGSGDLSALDTLEAEISAISADEALRTHLRLRLEAALERVIGLESEGGHGEEKDLTGRLDGATDDEIFDFIDSELG</sequence>
<dbReference type="GO" id="GO:0031177">
    <property type="term" value="F:phosphopantetheine binding"/>
    <property type="evidence" value="ECO:0007669"/>
    <property type="project" value="InterPro"/>
</dbReference>
<keyword evidence="2" id="KW-0597">Phosphoprotein</keyword>
<dbReference type="SUPFAM" id="SSF51735">
    <property type="entry name" value="NAD(P)-binding Rossmann-fold domains"/>
    <property type="match status" value="2"/>
</dbReference>
<dbReference type="STRING" id="1440053.GCA_000718095_01379"/>
<evidence type="ECO:0000256" key="3">
    <source>
        <dbReference type="ARBA" id="ARBA00022679"/>
    </source>
</evidence>
<dbReference type="SMART" id="SM00822">
    <property type="entry name" value="PKS_KR"/>
    <property type="match status" value="1"/>
</dbReference>
<evidence type="ECO:0000256" key="4">
    <source>
        <dbReference type="ARBA" id="ARBA00023268"/>
    </source>
</evidence>
<name>A0A2T7SN75_9ACTN</name>
<accession>A0A2T7SN75</accession>
<gene>
    <name evidence="6" type="ORF">Y717_12010</name>
</gene>
<dbReference type="RefSeq" id="WP_063759133.1">
    <property type="nucleotide sequence ID" value="NZ_AZSP01000390.1"/>
</dbReference>
<dbReference type="InterPro" id="IPR055123">
    <property type="entry name" value="SpnB-like_Rossmann"/>
</dbReference>
<dbReference type="InterPro" id="IPR036291">
    <property type="entry name" value="NAD(P)-bd_dom_sf"/>
</dbReference>
<dbReference type="InterPro" id="IPR050091">
    <property type="entry name" value="PKS_NRPS_Biosynth_Enz"/>
</dbReference>
<evidence type="ECO:0000313" key="6">
    <source>
        <dbReference type="EMBL" id="PVE04372.1"/>
    </source>
</evidence>
<dbReference type="InterPro" id="IPR020806">
    <property type="entry name" value="PKS_PP-bd"/>
</dbReference>
<evidence type="ECO:0000313" key="7">
    <source>
        <dbReference type="Proteomes" id="UP000245992"/>
    </source>
</evidence>
<evidence type="ECO:0000259" key="5">
    <source>
        <dbReference type="PROSITE" id="PS50075"/>
    </source>
</evidence>
<comment type="caution">
    <text evidence="6">The sequence shown here is derived from an EMBL/GenBank/DDBJ whole genome shotgun (WGS) entry which is preliminary data.</text>
</comment>
<dbReference type="FunFam" id="1.10.1200.10:FF:000007">
    <property type="entry name" value="Probable polyketide synthase pks17"/>
    <property type="match status" value="1"/>
</dbReference>
<dbReference type="GO" id="GO:0006633">
    <property type="term" value="P:fatty acid biosynthetic process"/>
    <property type="evidence" value="ECO:0007669"/>
    <property type="project" value="TreeGrafter"/>
</dbReference>
<dbReference type="PANTHER" id="PTHR43775">
    <property type="entry name" value="FATTY ACID SYNTHASE"/>
    <property type="match status" value="1"/>
</dbReference>
<proteinExistence type="predicted"/>
<dbReference type="InterPro" id="IPR057326">
    <property type="entry name" value="KR_dom"/>
</dbReference>
<dbReference type="CDD" id="cd08956">
    <property type="entry name" value="KR_3_FAS_SDR_x"/>
    <property type="match status" value="1"/>
</dbReference>
<reference evidence="6 7" key="1">
    <citation type="submission" date="2013-12" db="EMBL/GenBank/DDBJ databases">
        <title>Annotated genome of Streptomyces scopuliridis.</title>
        <authorList>
            <person name="Olson J.B."/>
        </authorList>
    </citation>
    <scope>NUCLEOTIDE SEQUENCE [LARGE SCALE GENOMIC DNA]</scope>
    <source>
        <strain evidence="6 7">RB72</strain>
    </source>
</reference>
<keyword evidence="1" id="KW-0596">Phosphopantetheine</keyword>
<dbReference type="Gene3D" id="3.40.50.720">
    <property type="entry name" value="NAD(P)-binding Rossmann-like Domain"/>
    <property type="match status" value="1"/>
</dbReference>
<dbReference type="Pfam" id="PF08659">
    <property type="entry name" value="KR"/>
    <property type="match status" value="1"/>
</dbReference>
<dbReference type="PANTHER" id="PTHR43775:SF51">
    <property type="entry name" value="INACTIVE PHENOLPHTHIOCEROL SYNTHESIS POLYKETIDE SYNTHASE TYPE I PKS1-RELATED"/>
    <property type="match status" value="1"/>
</dbReference>
<dbReference type="InterPro" id="IPR013968">
    <property type="entry name" value="PKS_KR"/>
</dbReference>
<evidence type="ECO:0000256" key="1">
    <source>
        <dbReference type="ARBA" id="ARBA00022450"/>
    </source>
</evidence>
<dbReference type="Proteomes" id="UP000245992">
    <property type="component" value="Unassembled WGS sequence"/>
</dbReference>
<keyword evidence="7" id="KW-1185">Reference proteome</keyword>
<feature type="domain" description="Carrier" evidence="5">
    <location>
        <begin position="456"/>
        <end position="531"/>
    </location>
</feature>
<dbReference type="InterPro" id="IPR036736">
    <property type="entry name" value="ACP-like_sf"/>
</dbReference>
<dbReference type="PROSITE" id="PS00012">
    <property type="entry name" value="PHOSPHOPANTETHEINE"/>
    <property type="match status" value="1"/>
</dbReference>
<dbReference type="GO" id="GO:0017000">
    <property type="term" value="P:antibiotic biosynthetic process"/>
    <property type="evidence" value="ECO:0007669"/>
    <property type="project" value="UniProtKB-ARBA"/>
</dbReference>
<keyword evidence="4" id="KW-0511">Multifunctional enzyme</keyword>
<dbReference type="AlphaFoldDB" id="A0A2T7SN75"/>